<gene>
    <name evidence="2" type="ORF">LE_TR8971_c2_g1_i1_g.30354</name>
</gene>
<feature type="region of interest" description="Disordered" evidence="1">
    <location>
        <begin position="234"/>
        <end position="260"/>
    </location>
</feature>
<feature type="compositionally biased region" description="Low complexity" evidence="1">
    <location>
        <begin position="234"/>
        <end position="254"/>
    </location>
</feature>
<evidence type="ECO:0000256" key="1">
    <source>
        <dbReference type="SAM" id="MobiDB-lite"/>
    </source>
</evidence>
<name>A0A1J3HB84_NOCCA</name>
<organism evidence="2">
    <name type="scientific">Noccaea caerulescens</name>
    <name type="common">Alpine penny-cress</name>
    <name type="synonym">Thlaspi caerulescens</name>
    <dbReference type="NCBI Taxonomy" id="107243"/>
    <lineage>
        <taxon>Eukaryota</taxon>
        <taxon>Viridiplantae</taxon>
        <taxon>Streptophyta</taxon>
        <taxon>Embryophyta</taxon>
        <taxon>Tracheophyta</taxon>
        <taxon>Spermatophyta</taxon>
        <taxon>Magnoliopsida</taxon>
        <taxon>eudicotyledons</taxon>
        <taxon>Gunneridae</taxon>
        <taxon>Pentapetalae</taxon>
        <taxon>rosids</taxon>
        <taxon>malvids</taxon>
        <taxon>Brassicales</taxon>
        <taxon>Brassicaceae</taxon>
        <taxon>Coluteocarpeae</taxon>
        <taxon>Noccaea</taxon>
    </lineage>
</organism>
<proteinExistence type="predicted"/>
<dbReference type="PANTHER" id="PTHR47481">
    <property type="match status" value="1"/>
</dbReference>
<evidence type="ECO:0000313" key="2">
    <source>
        <dbReference type="EMBL" id="JAU65595.1"/>
    </source>
</evidence>
<accession>A0A1J3HB84</accession>
<dbReference type="AlphaFoldDB" id="A0A1J3HB84"/>
<reference evidence="2" key="1">
    <citation type="submission" date="2016-07" db="EMBL/GenBank/DDBJ databases">
        <title>De novo transcriptome assembly of four accessions of the metal hyperaccumulator plant Noccaea caerulescens.</title>
        <authorList>
            <person name="Blande D."/>
            <person name="Halimaa P."/>
            <person name="Tervahauta A.I."/>
            <person name="Aarts M.G."/>
            <person name="Karenlampi S.O."/>
        </authorList>
    </citation>
    <scope>NUCLEOTIDE SEQUENCE</scope>
</reference>
<dbReference type="Pfam" id="PF14223">
    <property type="entry name" value="Retrotran_gag_2"/>
    <property type="match status" value="1"/>
</dbReference>
<dbReference type="PANTHER" id="PTHR47481:SF22">
    <property type="entry name" value="RETROTRANSPOSON GAG DOMAIN-CONTAINING PROTEIN"/>
    <property type="match status" value="1"/>
</dbReference>
<protein>
    <recommendedName>
        <fullName evidence="3">Retrovirus-related Pol polyprotein from transposon TNT 1-94</fullName>
    </recommendedName>
</protein>
<dbReference type="EMBL" id="GEVL01011746">
    <property type="protein sequence ID" value="JAU65595.1"/>
    <property type="molecule type" value="Transcribed_RNA"/>
</dbReference>
<evidence type="ECO:0008006" key="3">
    <source>
        <dbReference type="Google" id="ProtNLM"/>
    </source>
</evidence>
<sequence length="327" mass="35941">MTTTASAASADTVALSESTSLIHVNMTNVTKLTTTNFLMWSRQVHALFDGYDLAGYLDGSLAIPPSTITTDAVVSVNPSYTAWKRQDKLVFSALLGAITTSVQPLLSTATTAAAVWSTLSATYAKPSRGHFKQLKQQIKQWTKGTKSITEYYQGLTTRFDQLALLGKAMDLEDQIEFLLEGLPEEYKTVVDQIEGRDSPPSLTEIHEKLINHEAKLQSAVVVSPTPVSVNAAQYRGSNNNNYRGQNRNTNNRGNWSHSPQPISDAQKLLAVCIRHSRLPHKPPPHRSAQQRLTIPEALSTIPKLLKASHLWLLVFPVAPPLHQAQIG</sequence>